<evidence type="ECO:0000256" key="2">
    <source>
        <dbReference type="ARBA" id="ARBA00005568"/>
    </source>
</evidence>
<keyword evidence="8" id="KW-0456">Lyase</keyword>
<feature type="domain" description="HpcH/HpaI aldolase/citrate lyase" evidence="7">
    <location>
        <begin position="7"/>
        <end position="222"/>
    </location>
</feature>
<dbReference type="EMBL" id="FOFG01000013">
    <property type="protein sequence ID" value="SER21047.1"/>
    <property type="molecule type" value="Genomic_DNA"/>
</dbReference>
<reference evidence="8 9" key="1">
    <citation type="submission" date="2016-10" db="EMBL/GenBank/DDBJ databases">
        <authorList>
            <person name="de Groot N.N."/>
        </authorList>
    </citation>
    <scope>NUCLEOTIDE SEQUENCE [LARGE SCALE GENOMIC DNA]</scope>
    <source>
        <strain evidence="8 9">A52C2</strain>
    </source>
</reference>
<evidence type="ECO:0000256" key="3">
    <source>
        <dbReference type="ARBA" id="ARBA00022723"/>
    </source>
</evidence>
<evidence type="ECO:0000259" key="7">
    <source>
        <dbReference type="Pfam" id="PF03328"/>
    </source>
</evidence>
<feature type="binding site" evidence="5">
    <location>
        <position position="67"/>
    </location>
    <ligand>
        <name>substrate</name>
    </ligand>
</feature>
<dbReference type="RefSeq" id="WP_092498223.1">
    <property type="nucleotide sequence ID" value="NZ_FOFG01000013.1"/>
</dbReference>
<dbReference type="InterPro" id="IPR015813">
    <property type="entry name" value="Pyrv/PenolPyrv_kinase-like_dom"/>
</dbReference>
<dbReference type="PANTHER" id="PTHR32308:SF10">
    <property type="entry name" value="CITRATE LYASE SUBUNIT BETA"/>
    <property type="match status" value="1"/>
</dbReference>
<dbReference type="Gene3D" id="3.20.20.60">
    <property type="entry name" value="Phosphoenolpyruvate-binding domains"/>
    <property type="match status" value="1"/>
</dbReference>
<dbReference type="PANTHER" id="PTHR32308">
    <property type="entry name" value="LYASE BETA SUBUNIT, PUTATIVE (AFU_ORTHOLOGUE AFUA_4G13030)-RELATED"/>
    <property type="match status" value="1"/>
</dbReference>
<dbReference type="InterPro" id="IPR005000">
    <property type="entry name" value="Aldolase/citrate-lyase_domain"/>
</dbReference>
<evidence type="ECO:0000313" key="9">
    <source>
        <dbReference type="Proteomes" id="UP000199647"/>
    </source>
</evidence>
<protein>
    <submittedName>
        <fullName evidence="8">Citrate lyase subunit beta / citryl-CoA lyase</fullName>
    </submittedName>
</protein>
<dbReference type="GO" id="GO:0000287">
    <property type="term" value="F:magnesium ion binding"/>
    <property type="evidence" value="ECO:0007669"/>
    <property type="project" value="TreeGrafter"/>
</dbReference>
<comment type="cofactor">
    <cofactor evidence="1">
        <name>Mg(2+)</name>
        <dbReference type="ChEBI" id="CHEBI:18420"/>
    </cofactor>
</comment>
<dbReference type="InterPro" id="IPR011206">
    <property type="entry name" value="Citrate_lyase_beta/mcl1/mcl2"/>
</dbReference>
<dbReference type="GO" id="GO:0016829">
    <property type="term" value="F:lyase activity"/>
    <property type="evidence" value="ECO:0007669"/>
    <property type="project" value="UniProtKB-KW"/>
</dbReference>
<sequence>MPIRPRRSVLYVPADKPRAIEKARGLDCDTVVLDLEDAVAPEAKAAARETLAALSRDSFPGREFVIRVGSAGMSDPGEAEAVLAARPDAVLVPKVRSAADLQHVQERIDGGSAGAEIALWAMIETPEALLAAGAIAGCCMAGVRLRCLVIGTNDLALETRVPLEPGRAAYVPWFMQIVAAARTQRLDVIDGVLNDFRDEALLRSECLQARSLGMDGKSLIHPGQIAVANAVFRPAPQEVAWAGAVAAAFTLPENKGKGVLAMDGRMIERLHLGAAQRILDMAQACERKDRR</sequence>
<evidence type="ECO:0000256" key="4">
    <source>
        <dbReference type="ARBA" id="ARBA00022842"/>
    </source>
</evidence>
<evidence type="ECO:0000313" key="8">
    <source>
        <dbReference type="EMBL" id="SER21047.1"/>
    </source>
</evidence>
<keyword evidence="4 6" id="KW-0460">Magnesium</keyword>
<dbReference type="Proteomes" id="UP000199647">
    <property type="component" value="Unassembled WGS sequence"/>
</dbReference>
<organism evidence="8 9">
    <name type="scientific">Faunimonas pinastri</name>
    <dbReference type="NCBI Taxonomy" id="1855383"/>
    <lineage>
        <taxon>Bacteria</taxon>
        <taxon>Pseudomonadati</taxon>
        <taxon>Pseudomonadota</taxon>
        <taxon>Alphaproteobacteria</taxon>
        <taxon>Hyphomicrobiales</taxon>
        <taxon>Afifellaceae</taxon>
        <taxon>Faunimonas</taxon>
    </lineage>
</organism>
<evidence type="ECO:0000256" key="1">
    <source>
        <dbReference type="ARBA" id="ARBA00001946"/>
    </source>
</evidence>
<feature type="binding site" evidence="6">
    <location>
        <position position="124"/>
    </location>
    <ligand>
        <name>Mg(2+)</name>
        <dbReference type="ChEBI" id="CHEBI:18420"/>
    </ligand>
</feature>
<dbReference type="STRING" id="1855383.SAMN05216548_11347"/>
<name>A0A1H9MC80_9HYPH</name>
<dbReference type="InterPro" id="IPR040442">
    <property type="entry name" value="Pyrv_kinase-like_dom_sf"/>
</dbReference>
<feature type="binding site" evidence="6">
    <location>
        <position position="154"/>
    </location>
    <ligand>
        <name>Mg(2+)</name>
        <dbReference type="ChEBI" id="CHEBI:18420"/>
    </ligand>
</feature>
<dbReference type="AlphaFoldDB" id="A0A1H9MC80"/>
<proteinExistence type="inferred from homology"/>
<dbReference type="PIRSF" id="PIRSF015582">
    <property type="entry name" value="Cit_lyase_B"/>
    <property type="match status" value="1"/>
</dbReference>
<dbReference type="GO" id="GO:0006107">
    <property type="term" value="P:oxaloacetate metabolic process"/>
    <property type="evidence" value="ECO:0007669"/>
    <property type="project" value="TreeGrafter"/>
</dbReference>
<dbReference type="SUPFAM" id="SSF51621">
    <property type="entry name" value="Phosphoenolpyruvate/pyruvate domain"/>
    <property type="match status" value="1"/>
</dbReference>
<accession>A0A1H9MC80</accession>
<feature type="binding site" evidence="5">
    <location>
        <position position="124"/>
    </location>
    <ligand>
        <name>substrate</name>
    </ligand>
</feature>
<keyword evidence="9" id="KW-1185">Reference proteome</keyword>
<gene>
    <name evidence="8" type="ORF">SAMN05216548_11347</name>
</gene>
<dbReference type="Pfam" id="PF03328">
    <property type="entry name" value="HpcH_HpaI"/>
    <property type="match status" value="1"/>
</dbReference>
<dbReference type="OrthoDB" id="9786940at2"/>
<evidence type="ECO:0000256" key="5">
    <source>
        <dbReference type="PIRSR" id="PIRSR015582-1"/>
    </source>
</evidence>
<evidence type="ECO:0000256" key="6">
    <source>
        <dbReference type="PIRSR" id="PIRSR015582-2"/>
    </source>
</evidence>
<keyword evidence="3 6" id="KW-0479">Metal-binding</keyword>
<comment type="similarity">
    <text evidence="2">Belongs to the HpcH/HpaI aldolase family.</text>
</comment>